<organism evidence="6">
    <name type="scientific">marine metagenome</name>
    <dbReference type="NCBI Taxonomy" id="408172"/>
    <lineage>
        <taxon>unclassified sequences</taxon>
        <taxon>metagenomes</taxon>
        <taxon>ecological metagenomes</taxon>
    </lineage>
</organism>
<dbReference type="InterPro" id="IPR008927">
    <property type="entry name" value="6-PGluconate_DH-like_C_sf"/>
</dbReference>
<dbReference type="Pfam" id="PF02558">
    <property type="entry name" value="ApbA"/>
    <property type="match status" value="1"/>
</dbReference>
<gene>
    <name evidence="6" type="ORF">METZ01_LOCUS145627</name>
</gene>
<dbReference type="GO" id="GO:0008677">
    <property type="term" value="F:2-dehydropantoate 2-reductase activity"/>
    <property type="evidence" value="ECO:0007669"/>
    <property type="project" value="InterPro"/>
</dbReference>
<dbReference type="InterPro" id="IPR051402">
    <property type="entry name" value="KPR-Related"/>
</dbReference>
<feature type="domain" description="Ketopantoate reductase N-terminal" evidence="4">
    <location>
        <begin position="3"/>
        <end position="144"/>
    </location>
</feature>
<evidence type="ECO:0000313" key="6">
    <source>
        <dbReference type="EMBL" id="SVA92773.1"/>
    </source>
</evidence>
<evidence type="ECO:0000256" key="2">
    <source>
        <dbReference type="ARBA" id="ARBA00022857"/>
    </source>
</evidence>
<dbReference type="AlphaFoldDB" id="A0A381ZVL2"/>
<dbReference type="InterPro" id="IPR003710">
    <property type="entry name" value="ApbA"/>
</dbReference>
<dbReference type="Pfam" id="PF08546">
    <property type="entry name" value="ApbA_C"/>
    <property type="match status" value="1"/>
</dbReference>
<keyword evidence="3" id="KW-0560">Oxidoreductase</keyword>
<dbReference type="GO" id="GO:0005737">
    <property type="term" value="C:cytoplasm"/>
    <property type="evidence" value="ECO:0007669"/>
    <property type="project" value="TreeGrafter"/>
</dbReference>
<dbReference type="Gene3D" id="3.40.50.720">
    <property type="entry name" value="NAD(P)-binding Rossmann-like Domain"/>
    <property type="match status" value="1"/>
</dbReference>
<dbReference type="InterPro" id="IPR013328">
    <property type="entry name" value="6PGD_dom2"/>
</dbReference>
<dbReference type="PROSITE" id="PS00065">
    <property type="entry name" value="D_2_HYDROXYACID_DH_1"/>
    <property type="match status" value="1"/>
</dbReference>
<dbReference type="SUPFAM" id="SSF48179">
    <property type="entry name" value="6-phosphogluconate dehydrogenase C-terminal domain-like"/>
    <property type="match status" value="1"/>
</dbReference>
<dbReference type="Gene3D" id="1.10.1040.10">
    <property type="entry name" value="N-(1-d-carboxylethyl)-l-norvaline Dehydrogenase, domain 2"/>
    <property type="match status" value="1"/>
</dbReference>
<reference evidence="6" key="1">
    <citation type="submission" date="2018-05" db="EMBL/GenBank/DDBJ databases">
        <authorList>
            <person name="Lanie J.A."/>
            <person name="Ng W.-L."/>
            <person name="Kazmierczak K.M."/>
            <person name="Andrzejewski T.M."/>
            <person name="Davidsen T.M."/>
            <person name="Wayne K.J."/>
            <person name="Tettelin H."/>
            <person name="Glass J.I."/>
            <person name="Rusch D."/>
            <person name="Podicherti R."/>
            <person name="Tsui H.-C.T."/>
            <person name="Winkler M.E."/>
        </authorList>
    </citation>
    <scope>NUCLEOTIDE SEQUENCE</scope>
</reference>
<proteinExistence type="inferred from homology"/>
<dbReference type="InterPro" id="IPR029752">
    <property type="entry name" value="D-isomer_DH_CS1"/>
</dbReference>
<dbReference type="GO" id="GO:0015940">
    <property type="term" value="P:pantothenate biosynthetic process"/>
    <property type="evidence" value="ECO:0007669"/>
    <property type="project" value="InterPro"/>
</dbReference>
<dbReference type="NCBIfam" id="TIGR00745">
    <property type="entry name" value="apbA_panE"/>
    <property type="match status" value="1"/>
</dbReference>
<feature type="domain" description="Ketopantoate reductase C-terminal" evidence="5">
    <location>
        <begin position="186"/>
        <end position="327"/>
    </location>
</feature>
<dbReference type="InterPro" id="IPR036291">
    <property type="entry name" value="NAD(P)-bd_dom_sf"/>
</dbReference>
<accession>A0A381ZVL2</accession>
<evidence type="ECO:0008006" key="7">
    <source>
        <dbReference type="Google" id="ProtNLM"/>
    </source>
</evidence>
<dbReference type="PANTHER" id="PTHR21708">
    <property type="entry name" value="PROBABLE 2-DEHYDROPANTOATE 2-REDUCTASE"/>
    <property type="match status" value="1"/>
</dbReference>
<dbReference type="SUPFAM" id="SSF51735">
    <property type="entry name" value="NAD(P)-binding Rossmann-fold domains"/>
    <property type="match status" value="1"/>
</dbReference>
<dbReference type="InterPro" id="IPR013752">
    <property type="entry name" value="KPA_reductase"/>
</dbReference>
<protein>
    <recommendedName>
        <fullName evidence="7">Ketopantoate reductase N-terminal domain-containing protein</fullName>
    </recommendedName>
</protein>
<dbReference type="InterPro" id="IPR013332">
    <property type="entry name" value="KPR_N"/>
</dbReference>
<comment type="similarity">
    <text evidence="1">Belongs to the ketopantoate reductase family.</text>
</comment>
<evidence type="ECO:0000259" key="4">
    <source>
        <dbReference type="Pfam" id="PF02558"/>
    </source>
</evidence>
<name>A0A381ZVL2_9ZZZZ</name>
<sequence>MKIGVIGAGAIGSTLGGHITRGGEDVVIFDPWREHVEKIQKDGLVLDGVQGEHRVQVDARHVEELATFKDKFDLIIVAVKSYDTVWAVELMKPFLKDKGYFVSPQNSINEEQISPIVGADNLIGCVSTISAWLMEAGHARQTGSMSQALKGNVSFTVGELDGRDTERAREVQQIWNHAGDTSVTDNLWGERWSKMAINCMANPSAGMTGLTSHEVRANRDSRSMMLKFGAEALRVGRTLGHNIPSPMKGFTLDEIEQAAWEGNAELEATFSGPPPQVPGYPSLYQDIMKGRRTEIDYLNGLVSTKGKAMGLPTPYSDAAVTVIKGIEAGEFSVGIDNVQRVEQIARA</sequence>
<evidence type="ECO:0000259" key="5">
    <source>
        <dbReference type="Pfam" id="PF08546"/>
    </source>
</evidence>
<dbReference type="PANTHER" id="PTHR21708:SF26">
    <property type="entry name" value="2-DEHYDROPANTOATE 2-REDUCTASE"/>
    <property type="match status" value="1"/>
</dbReference>
<dbReference type="EMBL" id="UINC01022672">
    <property type="protein sequence ID" value="SVA92773.1"/>
    <property type="molecule type" value="Genomic_DNA"/>
</dbReference>
<evidence type="ECO:0000256" key="1">
    <source>
        <dbReference type="ARBA" id="ARBA00007870"/>
    </source>
</evidence>
<keyword evidence="2" id="KW-0521">NADP</keyword>
<evidence type="ECO:0000256" key="3">
    <source>
        <dbReference type="ARBA" id="ARBA00023002"/>
    </source>
</evidence>